<dbReference type="PROSITE" id="PS50943">
    <property type="entry name" value="HTH_CROC1"/>
    <property type="match status" value="1"/>
</dbReference>
<name>A0A644YYI7_9ZZZZ</name>
<dbReference type="GO" id="GO:0003677">
    <property type="term" value="F:DNA binding"/>
    <property type="evidence" value="ECO:0007669"/>
    <property type="project" value="InterPro"/>
</dbReference>
<keyword evidence="2" id="KW-0378">Hydrolase</keyword>
<dbReference type="Pfam" id="PF00717">
    <property type="entry name" value="Peptidase_S24"/>
    <property type="match status" value="1"/>
</dbReference>
<dbReference type="InterPro" id="IPR039418">
    <property type="entry name" value="LexA-like"/>
</dbReference>
<dbReference type="SUPFAM" id="SSF51306">
    <property type="entry name" value="LexA/Signal peptidase"/>
    <property type="match status" value="1"/>
</dbReference>
<evidence type="ECO:0000313" key="2">
    <source>
        <dbReference type="EMBL" id="MPM33670.1"/>
    </source>
</evidence>
<dbReference type="GO" id="GO:0004252">
    <property type="term" value="F:serine-type endopeptidase activity"/>
    <property type="evidence" value="ECO:0007669"/>
    <property type="project" value="UniProtKB-EC"/>
</dbReference>
<dbReference type="Pfam" id="PF01381">
    <property type="entry name" value="HTH_3"/>
    <property type="match status" value="1"/>
</dbReference>
<comment type="caution">
    <text evidence="2">The sequence shown here is derived from an EMBL/GenBank/DDBJ whole genome shotgun (WGS) entry which is preliminary data.</text>
</comment>
<feature type="domain" description="HTH cro/C1-type" evidence="1">
    <location>
        <begin position="6"/>
        <end position="60"/>
    </location>
</feature>
<dbReference type="EMBL" id="VSSQ01006725">
    <property type="protein sequence ID" value="MPM33670.1"/>
    <property type="molecule type" value="Genomic_DNA"/>
</dbReference>
<dbReference type="CDD" id="cd00093">
    <property type="entry name" value="HTH_XRE"/>
    <property type="match status" value="1"/>
</dbReference>
<dbReference type="PANTHER" id="PTHR33516">
    <property type="entry name" value="LEXA REPRESSOR"/>
    <property type="match status" value="1"/>
</dbReference>
<dbReference type="Gene3D" id="2.10.109.10">
    <property type="entry name" value="Umud Fragment, subunit A"/>
    <property type="match status" value="1"/>
</dbReference>
<dbReference type="PANTHER" id="PTHR33516:SF2">
    <property type="entry name" value="LEXA REPRESSOR-RELATED"/>
    <property type="match status" value="1"/>
</dbReference>
<protein>
    <submittedName>
        <fullName evidence="2">LexA repressor</fullName>
        <ecNumber evidence="2">3.4.21.88</ecNumber>
    </submittedName>
</protein>
<dbReference type="InterPro" id="IPR001387">
    <property type="entry name" value="Cro/C1-type_HTH"/>
</dbReference>
<sequence length="205" mass="22618">MFGEQLRKIRESNNISQKKLGEILFVSQQTVAKWESNKSSPNPETLAKIAEIFKVSIDNLMGVNSGVPRSTGGLWIPVLGRIAAGIPIEAIEDIIDYEEIDHDMASTGVYFGLQIKGDSMAPRVLDGDVVIVRQQQEANTGDIVVAIIDGQDATVKQLKMEQGGIALVPWNPTYEVLRFTCEEVKTIPVTIIGVVYELRGKFLKF</sequence>
<gene>
    <name evidence="2" type="primary">lexA_26</name>
    <name evidence="2" type="ORF">SDC9_80247</name>
</gene>
<proteinExistence type="predicted"/>
<dbReference type="EC" id="3.4.21.88" evidence="2"/>
<dbReference type="InterPro" id="IPR036286">
    <property type="entry name" value="LexA/Signal_pep-like_sf"/>
</dbReference>
<organism evidence="2">
    <name type="scientific">bioreactor metagenome</name>
    <dbReference type="NCBI Taxonomy" id="1076179"/>
    <lineage>
        <taxon>unclassified sequences</taxon>
        <taxon>metagenomes</taxon>
        <taxon>ecological metagenomes</taxon>
    </lineage>
</organism>
<dbReference type="CDD" id="cd06529">
    <property type="entry name" value="S24_LexA-like"/>
    <property type="match status" value="1"/>
</dbReference>
<dbReference type="AlphaFoldDB" id="A0A644YYI7"/>
<dbReference type="InterPro" id="IPR050077">
    <property type="entry name" value="LexA_repressor"/>
</dbReference>
<evidence type="ECO:0000259" key="1">
    <source>
        <dbReference type="PROSITE" id="PS50943"/>
    </source>
</evidence>
<dbReference type="Gene3D" id="1.10.260.40">
    <property type="entry name" value="lambda repressor-like DNA-binding domains"/>
    <property type="match status" value="1"/>
</dbReference>
<accession>A0A644YYI7</accession>
<dbReference type="SUPFAM" id="SSF47413">
    <property type="entry name" value="lambda repressor-like DNA-binding domains"/>
    <property type="match status" value="1"/>
</dbReference>
<dbReference type="SMART" id="SM00530">
    <property type="entry name" value="HTH_XRE"/>
    <property type="match status" value="1"/>
</dbReference>
<dbReference type="InterPro" id="IPR010982">
    <property type="entry name" value="Lambda_DNA-bd_dom_sf"/>
</dbReference>
<reference evidence="2" key="1">
    <citation type="submission" date="2019-08" db="EMBL/GenBank/DDBJ databases">
        <authorList>
            <person name="Kucharzyk K."/>
            <person name="Murdoch R.W."/>
            <person name="Higgins S."/>
            <person name="Loffler F."/>
        </authorList>
    </citation>
    <scope>NUCLEOTIDE SEQUENCE</scope>
</reference>
<dbReference type="InterPro" id="IPR015927">
    <property type="entry name" value="Peptidase_S24_S26A/B/C"/>
</dbReference>